<accession>A0ABN0UPE0</accession>
<name>A0ABN0UPE0_9ACTN</name>
<sequence length="787" mass="85824">MSSAPTWEWDYFVSFTQADEGWARWAAEVLEAAAYLVIWQHSRFVVGSEWPALMRSAAVGARVTVAVLSPEYFRAQFSMEEWRLARAEERRDGLVRLFPILVADPPADCPEWQAEFGGRVWLDLRDLDRQAARERFLDALDAARWGHDPLGVPLTNTRPADPTVSIARPDLLAAIRRTLEPADPAVVVLSGAPGIGKSTLAAEYARAHARDYRIIWWIESASETLVRARLAELAGELGLAGNTSGAAPLDRVLRGLGGRHRWLLVYDDVDVANVDVERLLPHPGGSLPAGGHVIVTTRAERRVLPGVAAEIAVPKLSVPESVDFLRRGFRGPEGSAEWRPTDQQVCERLASLFDGLPLALAQAVRSTPSPDEYLVEFEVCRTELLDADVVPSYGVSVGAAFRTALGRVDPESAALLRILAALGSAPIPVELLEATAEELNAPLDTVVTSPVRLKRAVRPLTDRGLARHYADPTSARRLISVHAVTRTVQADVATQHGNWDDSVRAAVRMLDTIAGSARADSPTARSWWQRILPHALTAAEYPIARQEVLDGDVLPPAVTILLGASRYLRWRGEPSEAVVLSRRALALADDYLRSRRLPEGADAAHAVATCRHALADDLVADGRHLEALEALAPALDRWTETLGPSPVTAEALLTKATALDGIRRYRDAETALEEAIRIIGSVYGPDSPTLEPYLSNLAVLRHHQRRPDQALSVVRRAEAVAQGGADDAGRRARRSEIHAAALWGIGRRADAVEMFRRAAEMIEASYGRGHPRTLAAHRNADRAEAGN</sequence>
<dbReference type="InterPro" id="IPR002182">
    <property type="entry name" value="NB-ARC"/>
</dbReference>
<dbReference type="PANTHER" id="PTHR47691:SF3">
    <property type="entry name" value="HTH-TYPE TRANSCRIPTIONAL REGULATOR RV0890C-RELATED"/>
    <property type="match status" value="1"/>
</dbReference>
<gene>
    <name evidence="3" type="primary">fxsT_1</name>
    <name evidence="3" type="ORF">GCM10009539_48240</name>
</gene>
<dbReference type="InterPro" id="IPR011990">
    <property type="entry name" value="TPR-like_helical_dom_sf"/>
</dbReference>
<dbReference type="SUPFAM" id="SSF48452">
    <property type="entry name" value="TPR-like"/>
    <property type="match status" value="1"/>
</dbReference>
<dbReference type="EMBL" id="BAAAGX010000018">
    <property type="protein sequence ID" value="GAA0257242.1"/>
    <property type="molecule type" value="Genomic_DNA"/>
</dbReference>
<dbReference type="PANTHER" id="PTHR47691">
    <property type="entry name" value="REGULATOR-RELATED"/>
    <property type="match status" value="1"/>
</dbReference>
<dbReference type="RefSeq" id="WP_344651173.1">
    <property type="nucleotide sequence ID" value="NZ_BAAAGX010000018.1"/>
</dbReference>
<evidence type="ECO:0000259" key="2">
    <source>
        <dbReference type="Pfam" id="PF13676"/>
    </source>
</evidence>
<dbReference type="InterPro" id="IPR000157">
    <property type="entry name" value="TIR_dom"/>
</dbReference>
<dbReference type="Pfam" id="PF13676">
    <property type="entry name" value="TIR_2"/>
    <property type="match status" value="1"/>
</dbReference>
<dbReference type="Pfam" id="PF13424">
    <property type="entry name" value="TPR_12"/>
    <property type="match status" value="1"/>
</dbReference>
<evidence type="ECO:0000259" key="1">
    <source>
        <dbReference type="Pfam" id="PF00931"/>
    </source>
</evidence>
<dbReference type="Gene3D" id="3.40.50.10140">
    <property type="entry name" value="Toll/interleukin-1 receptor homology (TIR) domain"/>
    <property type="match status" value="1"/>
</dbReference>
<keyword evidence="4" id="KW-1185">Reference proteome</keyword>
<evidence type="ECO:0000313" key="4">
    <source>
        <dbReference type="Proteomes" id="UP001500967"/>
    </source>
</evidence>
<feature type="domain" description="NB-ARC" evidence="1">
    <location>
        <begin position="175"/>
        <end position="300"/>
    </location>
</feature>
<dbReference type="Pfam" id="PF13374">
    <property type="entry name" value="TPR_10"/>
    <property type="match status" value="1"/>
</dbReference>
<organism evidence="3 4">
    <name type="scientific">Cryptosporangium japonicum</name>
    <dbReference type="NCBI Taxonomy" id="80872"/>
    <lineage>
        <taxon>Bacteria</taxon>
        <taxon>Bacillati</taxon>
        <taxon>Actinomycetota</taxon>
        <taxon>Actinomycetes</taxon>
        <taxon>Cryptosporangiales</taxon>
        <taxon>Cryptosporangiaceae</taxon>
        <taxon>Cryptosporangium</taxon>
    </lineage>
</organism>
<dbReference type="SUPFAM" id="SSF52200">
    <property type="entry name" value="Toll/Interleukin receptor TIR domain"/>
    <property type="match status" value="1"/>
</dbReference>
<dbReference type="Proteomes" id="UP001500967">
    <property type="component" value="Unassembled WGS sequence"/>
</dbReference>
<dbReference type="InterPro" id="IPR027417">
    <property type="entry name" value="P-loop_NTPase"/>
</dbReference>
<dbReference type="InterPro" id="IPR035897">
    <property type="entry name" value="Toll_tir_struct_dom_sf"/>
</dbReference>
<protein>
    <submittedName>
        <fullName evidence="3">FxSxx-COOH system tetratricopeptide repeat protein</fullName>
    </submittedName>
</protein>
<evidence type="ECO:0000313" key="3">
    <source>
        <dbReference type="EMBL" id="GAA0257242.1"/>
    </source>
</evidence>
<dbReference type="SUPFAM" id="SSF52540">
    <property type="entry name" value="P-loop containing nucleoside triphosphate hydrolases"/>
    <property type="match status" value="1"/>
</dbReference>
<comment type="caution">
    <text evidence="3">The sequence shown here is derived from an EMBL/GenBank/DDBJ whole genome shotgun (WGS) entry which is preliminary data.</text>
</comment>
<dbReference type="Gene3D" id="3.40.50.300">
    <property type="entry name" value="P-loop containing nucleotide triphosphate hydrolases"/>
    <property type="match status" value="1"/>
</dbReference>
<dbReference type="Gene3D" id="1.25.40.10">
    <property type="entry name" value="Tetratricopeptide repeat domain"/>
    <property type="match status" value="1"/>
</dbReference>
<reference evidence="3 4" key="1">
    <citation type="journal article" date="2019" name="Int. J. Syst. Evol. Microbiol.">
        <title>The Global Catalogue of Microorganisms (GCM) 10K type strain sequencing project: providing services to taxonomists for standard genome sequencing and annotation.</title>
        <authorList>
            <consortium name="The Broad Institute Genomics Platform"/>
            <consortium name="The Broad Institute Genome Sequencing Center for Infectious Disease"/>
            <person name="Wu L."/>
            <person name="Ma J."/>
        </authorList>
    </citation>
    <scope>NUCLEOTIDE SEQUENCE [LARGE SCALE GENOMIC DNA]</scope>
    <source>
        <strain evidence="3 4">JCM 10425</strain>
    </source>
</reference>
<dbReference type="Pfam" id="PF00931">
    <property type="entry name" value="NB-ARC"/>
    <property type="match status" value="1"/>
</dbReference>
<feature type="domain" description="TIR" evidence="2">
    <location>
        <begin position="12"/>
        <end position="134"/>
    </location>
</feature>
<proteinExistence type="predicted"/>